<keyword evidence="1 2" id="KW-0456">Lyase</keyword>
<dbReference type="InterPro" id="IPR013785">
    <property type="entry name" value="Aldolase_TIM"/>
</dbReference>
<proteinExistence type="inferred from homology"/>
<gene>
    <name evidence="3" type="ORF">ACFFH7_43880</name>
</gene>
<comment type="caution">
    <text evidence="3">The sequence shown here is derived from an EMBL/GenBank/DDBJ whole genome shotgun (WGS) entry which is preliminary data.</text>
</comment>
<dbReference type="PANTHER" id="PTHR42849">
    <property type="entry name" value="N-ACETYLNEURAMINATE LYASE"/>
    <property type="match status" value="1"/>
</dbReference>
<evidence type="ECO:0000313" key="4">
    <source>
        <dbReference type="Proteomes" id="UP001589810"/>
    </source>
</evidence>
<dbReference type="EMBL" id="JBHLUD010000016">
    <property type="protein sequence ID" value="MFC0548510.1"/>
    <property type="molecule type" value="Genomic_DNA"/>
</dbReference>
<dbReference type="RefSeq" id="WP_273943929.1">
    <property type="nucleotide sequence ID" value="NZ_CP097263.1"/>
</dbReference>
<name>A0ABV6N7F2_9PSEU</name>
<comment type="similarity">
    <text evidence="2">Belongs to the DapA family.</text>
</comment>
<evidence type="ECO:0000256" key="2">
    <source>
        <dbReference type="PIRNR" id="PIRNR001365"/>
    </source>
</evidence>
<accession>A0ABV6N7F2</accession>
<dbReference type="InterPro" id="IPR002220">
    <property type="entry name" value="DapA-like"/>
</dbReference>
<evidence type="ECO:0000256" key="1">
    <source>
        <dbReference type="ARBA" id="ARBA00023239"/>
    </source>
</evidence>
<dbReference type="CDD" id="cd00408">
    <property type="entry name" value="DHDPS-like"/>
    <property type="match status" value="1"/>
</dbReference>
<dbReference type="Proteomes" id="UP001589810">
    <property type="component" value="Unassembled WGS sequence"/>
</dbReference>
<protein>
    <submittedName>
        <fullName evidence="3">Dihydrodipicolinate synthase family protein</fullName>
    </submittedName>
</protein>
<evidence type="ECO:0000313" key="3">
    <source>
        <dbReference type="EMBL" id="MFC0548510.1"/>
    </source>
</evidence>
<dbReference type="Gene3D" id="3.20.20.70">
    <property type="entry name" value="Aldolase class I"/>
    <property type="match status" value="1"/>
</dbReference>
<dbReference type="PANTHER" id="PTHR42849:SF1">
    <property type="entry name" value="N-ACETYLNEURAMINATE LYASE"/>
    <property type="match status" value="1"/>
</dbReference>
<keyword evidence="4" id="KW-1185">Reference proteome</keyword>
<dbReference type="Pfam" id="PF00701">
    <property type="entry name" value="DHDPS"/>
    <property type="match status" value="1"/>
</dbReference>
<dbReference type="SUPFAM" id="SSF51569">
    <property type="entry name" value="Aldolase"/>
    <property type="match status" value="1"/>
</dbReference>
<dbReference type="PIRSF" id="PIRSF001365">
    <property type="entry name" value="DHDPS"/>
    <property type="match status" value="1"/>
</dbReference>
<dbReference type="PRINTS" id="PR00146">
    <property type="entry name" value="DHPICSNTHASE"/>
</dbReference>
<organism evidence="3 4">
    <name type="scientific">Kutzneria chonburiensis</name>
    <dbReference type="NCBI Taxonomy" id="1483604"/>
    <lineage>
        <taxon>Bacteria</taxon>
        <taxon>Bacillati</taxon>
        <taxon>Actinomycetota</taxon>
        <taxon>Actinomycetes</taxon>
        <taxon>Pseudonocardiales</taxon>
        <taxon>Pseudonocardiaceae</taxon>
        <taxon>Kutzneria</taxon>
    </lineage>
</organism>
<sequence>MHKGTIVPLITPMDGGAVAEKGVQRLIESVRAEVTGLMPTLSSGEGWALSEQQWLDMVGYTLRHANGLPVLSGIQLPDTRSVIERSLVAEELGVAAVVVTTPFGVDVSQDAILAHYRELRAAVQVPIFLYNEQALSGNHIAVETLLRICELPGIAGIKESSGDAELTSRIAAELSIPVFEGWENLLSEVTGVAGLIGPLANLEPGLCNAMLAEPSARKQSAINEACVKYGVFKDDWYRWVKQELRQRGVLDSDEVVAT</sequence>
<dbReference type="SMART" id="SM01130">
    <property type="entry name" value="DHDPS"/>
    <property type="match status" value="1"/>
</dbReference>
<reference evidence="3 4" key="1">
    <citation type="submission" date="2024-09" db="EMBL/GenBank/DDBJ databases">
        <authorList>
            <person name="Sun Q."/>
            <person name="Mori K."/>
        </authorList>
    </citation>
    <scope>NUCLEOTIDE SEQUENCE [LARGE SCALE GENOMIC DNA]</scope>
    <source>
        <strain evidence="3 4">TBRC 1432</strain>
    </source>
</reference>